<name>A0A521AH22_9SPHI</name>
<reference evidence="1 2" key="1">
    <citation type="submission" date="2017-05" db="EMBL/GenBank/DDBJ databases">
        <authorList>
            <person name="Varghese N."/>
            <person name="Submissions S."/>
        </authorList>
    </citation>
    <scope>NUCLEOTIDE SEQUENCE [LARGE SCALE GENOMIC DNA]</scope>
    <source>
        <strain evidence="1 2">DSM 19036</strain>
    </source>
</reference>
<proteinExistence type="predicted"/>
<protein>
    <recommendedName>
        <fullName evidence="3">ATP-grasp domain-containing protein</fullName>
    </recommendedName>
</protein>
<evidence type="ECO:0008006" key="3">
    <source>
        <dbReference type="Google" id="ProtNLM"/>
    </source>
</evidence>
<keyword evidence="2" id="KW-1185">Reference proteome</keyword>
<sequence length="410" mass="47342">MKKKVDELKHLIQDLDGSASIVLPVGTAERTFELSFDQDLLAGLSGWLGAFTVRAMLSRLKIDEHQIFKWRPENKYIQYLIFSHYAPGCVPKTIGLNRLLKRGDWVSRIRSLIGSGFFIKATLGFGSGRARNFDRTSEIEQILDEHNFEKWMIQKKLKLKKEFRIHTFGSDVLYGMTFRISGAAEPPDYDAPQQFTRQVLEKLPPSLRESTLIGWDIGLTSKGKYYVIEANFTGFHPEYHPGFQTSGYFEEAFCGPIICAWLNAYFRYKYGVSIRGVNDDLIAKAPFMEELDYYLSLFTTEHIRTMQQARGRLAAVYIYLGEKTDFLIIKLTSYLQIGNFAVKYYLISPEQLQAEAKAMFKGAQIIHLVENSLFTADQYQEVQELEEESRRQRCLDRAVMLIREEPYLTL</sequence>
<organism evidence="1 2">
    <name type="scientific">Pedobacter westerhofensis</name>
    <dbReference type="NCBI Taxonomy" id="425512"/>
    <lineage>
        <taxon>Bacteria</taxon>
        <taxon>Pseudomonadati</taxon>
        <taxon>Bacteroidota</taxon>
        <taxon>Sphingobacteriia</taxon>
        <taxon>Sphingobacteriales</taxon>
        <taxon>Sphingobacteriaceae</taxon>
        <taxon>Pedobacter</taxon>
    </lineage>
</organism>
<dbReference type="OrthoDB" id="737371at2"/>
<dbReference type="SUPFAM" id="SSF56059">
    <property type="entry name" value="Glutathione synthetase ATP-binding domain-like"/>
    <property type="match status" value="1"/>
</dbReference>
<accession>A0A521AH22</accession>
<evidence type="ECO:0000313" key="1">
    <source>
        <dbReference type="EMBL" id="SMO34111.1"/>
    </source>
</evidence>
<dbReference type="EMBL" id="FXTN01000001">
    <property type="protein sequence ID" value="SMO34111.1"/>
    <property type="molecule type" value="Genomic_DNA"/>
</dbReference>
<evidence type="ECO:0000313" key="2">
    <source>
        <dbReference type="Proteomes" id="UP000320300"/>
    </source>
</evidence>
<dbReference type="AlphaFoldDB" id="A0A521AH22"/>
<dbReference type="Proteomes" id="UP000320300">
    <property type="component" value="Unassembled WGS sequence"/>
</dbReference>
<dbReference type="RefSeq" id="WP_142526311.1">
    <property type="nucleotide sequence ID" value="NZ_CBCSJO010000002.1"/>
</dbReference>
<gene>
    <name evidence="1" type="ORF">SAMN06265348_101195</name>
</gene>